<dbReference type="PROSITE" id="PS51257">
    <property type="entry name" value="PROKAR_LIPOPROTEIN"/>
    <property type="match status" value="1"/>
</dbReference>
<evidence type="ECO:0000313" key="3">
    <source>
        <dbReference type="Proteomes" id="UP000287239"/>
    </source>
</evidence>
<evidence type="ECO:0000256" key="1">
    <source>
        <dbReference type="SAM" id="Phobius"/>
    </source>
</evidence>
<reference evidence="2 3" key="1">
    <citation type="submission" date="2017-05" db="EMBL/GenBank/DDBJ databases">
        <title>Vagococcus spp. assemblies.</title>
        <authorList>
            <person name="Gulvik C.A."/>
        </authorList>
    </citation>
    <scope>NUCLEOTIDE SEQUENCE [LARGE SCALE GENOMIC DNA]</scope>
    <source>
        <strain evidence="2 3">NCFB 2777</strain>
    </source>
</reference>
<keyword evidence="1" id="KW-1133">Transmembrane helix</keyword>
<dbReference type="Proteomes" id="UP000287239">
    <property type="component" value="Unassembled WGS sequence"/>
</dbReference>
<feature type="transmembrane region" description="Helical" evidence="1">
    <location>
        <begin position="21"/>
        <end position="40"/>
    </location>
</feature>
<keyword evidence="1" id="KW-0812">Transmembrane</keyword>
<dbReference type="AlphaFoldDB" id="A0A429ZP67"/>
<organism evidence="2 3">
    <name type="scientific">Vagococcus salmoninarum</name>
    <dbReference type="NCBI Taxonomy" id="2739"/>
    <lineage>
        <taxon>Bacteria</taxon>
        <taxon>Bacillati</taxon>
        <taxon>Bacillota</taxon>
        <taxon>Bacilli</taxon>
        <taxon>Lactobacillales</taxon>
        <taxon>Enterococcaceae</taxon>
        <taxon>Vagococcus</taxon>
    </lineage>
</organism>
<name>A0A429ZP67_9ENTE</name>
<dbReference type="InterPro" id="IPR018672">
    <property type="entry name" value="DUF2140"/>
</dbReference>
<keyword evidence="3" id="KW-1185">Reference proteome</keyword>
<dbReference type="GeneID" id="98568306"/>
<protein>
    <recommendedName>
        <fullName evidence="4">DUF2140 domain-containing protein</fullName>
    </recommendedName>
</protein>
<dbReference type="RefSeq" id="WP_126779878.1">
    <property type="nucleotide sequence ID" value="NZ_CAUQJP010000032.1"/>
</dbReference>
<proteinExistence type="predicted"/>
<sequence length="205" mass="24170">MKDKLQKIRKEVQKNPWKPAFLLLASLLLGCFLFVFTRMATNREPDYQPKEEVVAQEETPTLQVQMKKQQINHVISYYLNDYLKESGVKYDFYLEDHALLNGTFKVLGYDMQFYLYFDPYVMENGNVQLKATSISIGSLPLPITEIMKYVAKDYQLPKWVEVIPKEQTIILHLDEFELQNGMFIRAEKINLIDDDIRMNVYLPLK</sequence>
<accession>A0A429ZP67</accession>
<dbReference type="EMBL" id="NGJU01000010">
    <property type="protein sequence ID" value="RST95492.1"/>
    <property type="molecule type" value="Genomic_DNA"/>
</dbReference>
<gene>
    <name evidence="2" type="ORF">CBF35_07990</name>
</gene>
<evidence type="ECO:0008006" key="4">
    <source>
        <dbReference type="Google" id="ProtNLM"/>
    </source>
</evidence>
<evidence type="ECO:0000313" key="2">
    <source>
        <dbReference type="EMBL" id="RST95492.1"/>
    </source>
</evidence>
<dbReference type="OrthoDB" id="2241695at2"/>
<keyword evidence="1" id="KW-0472">Membrane</keyword>
<dbReference type="Pfam" id="PF09911">
    <property type="entry name" value="DUF2140"/>
    <property type="match status" value="1"/>
</dbReference>
<comment type="caution">
    <text evidence="2">The sequence shown here is derived from an EMBL/GenBank/DDBJ whole genome shotgun (WGS) entry which is preliminary data.</text>
</comment>